<evidence type="ECO:0000313" key="2">
    <source>
        <dbReference type="EMBL" id="NEC31956.1"/>
    </source>
</evidence>
<organism evidence="2 3">
    <name type="scientific">Streptomyces rubrogriseus</name>
    <dbReference type="NCBI Taxonomy" id="194673"/>
    <lineage>
        <taxon>Bacteria</taxon>
        <taxon>Bacillati</taxon>
        <taxon>Actinomycetota</taxon>
        <taxon>Actinomycetes</taxon>
        <taxon>Kitasatosporales</taxon>
        <taxon>Streptomycetaceae</taxon>
        <taxon>Streptomyces</taxon>
        <taxon>Streptomyces violaceoruber group</taxon>
    </lineage>
</organism>
<feature type="domain" description="Methyltransferase type 11" evidence="1">
    <location>
        <begin position="107"/>
        <end position="198"/>
    </location>
</feature>
<dbReference type="GO" id="GO:0032259">
    <property type="term" value="P:methylation"/>
    <property type="evidence" value="ECO:0007669"/>
    <property type="project" value="UniProtKB-KW"/>
</dbReference>
<reference evidence="2 3" key="1">
    <citation type="submission" date="2020-01" db="EMBL/GenBank/DDBJ databases">
        <title>Insect and environment-associated Actinomycetes.</title>
        <authorList>
            <person name="Currrie C."/>
            <person name="Chevrette M."/>
            <person name="Carlson C."/>
            <person name="Stubbendieck R."/>
            <person name="Wendt-Pienkowski E."/>
        </authorList>
    </citation>
    <scope>NUCLEOTIDE SEQUENCE [LARGE SCALE GENOMIC DNA]</scope>
    <source>
        <strain evidence="2 3">SID7739</strain>
    </source>
</reference>
<evidence type="ECO:0000313" key="3">
    <source>
        <dbReference type="Proteomes" id="UP000475666"/>
    </source>
</evidence>
<accession>A0A6G3T5W6</accession>
<dbReference type="InterPro" id="IPR029063">
    <property type="entry name" value="SAM-dependent_MTases_sf"/>
</dbReference>
<dbReference type="CDD" id="cd02440">
    <property type="entry name" value="AdoMet_MTases"/>
    <property type="match status" value="1"/>
</dbReference>
<dbReference type="Proteomes" id="UP000475666">
    <property type="component" value="Unassembled WGS sequence"/>
</dbReference>
<protein>
    <submittedName>
        <fullName evidence="2">Class I SAM-dependent methyltransferase</fullName>
    </submittedName>
</protein>
<comment type="caution">
    <text evidence="2">The sequence shown here is derived from an EMBL/GenBank/DDBJ whole genome shotgun (WGS) entry which is preliminary data.</text>
</comment>
<dbReference type="RefSeq" id="WP_164270503.1">
    <property type="nucleotide sequence ID" value="NZ_BEWD01000011.1"/>
</dbReference>
<sequence>MRAQTSGPTVTGDDVQGQLAELRRSHPELHALADPRRIAAWEAARGSAPGRHDDFGADGEGSRGVEYVQAQALNRRARETGIRKLLGFAETARRTAAGDRPVLVDLLGGDGLVRKVCEELGIGDFNILTCDASPHMVTTAWAAGVPALLQQAEQPLLRDHSVDAVLLAYGSHHVPPSDRQTVATEARRMLRPGGTFVLHDFLVGSPVDVWFEEVTDVYSATGHKFLHFTRDEIEGYLEKAGYDHREVVEIDDPYTAVAATPEEAELEIGRYLLNMYGLVKVFEGRTEQEAYRWVAETAKSVFRYPDAEGGLASSELRREEGTGGWRVTIPRRAVVGVGRVSATAGKAA</sequence>
<dbReference type="AlphaFoldDB" id="A0A6G3T5W6"/>
<dbReference type="EMBL" id="JAAGMQ010000048">
    <property type="protein sequence ID" value="NEC31956.1"/>
    <property type="molecule type" value="Genomic_DNA"/>
</dbReference>
<dbReference type="GO" id="GO:0008757">
    <property type="term" value="F:S-adenosylmethionine-dependent methyltransferase activity"/>
    <property type="evidence" value="ECO:0007669"/>
    <property type="project" value="InterPro"/>
</dbReference>
<keyword evidence="2" id="KW-0808">Transferase</keyword>
<gene>
    <name evidence="2" type="ORF">G3I66_01955</name>
</gene>
<evidence type="ECO:0000259" key="1">
    <source>
        <dbReference type="Pfam" id="PF08241"/>
    </source>
</evidence>
<name>A0A6G3T5W6_9ACTN</name>
<proteinExistence type="predicted"/>
<dbReference type="InterPro" id="IPR013216">
    <property type="entry name" value="Methyltransf_11"/>
</dbReference>
<dbReference type="Pfam" id="PF08241">
    <property type="entry name" value="Methyltransf_11"/>
    <property type="match status" value="1"/>
</dbReference>
<keyword evidence="2" id="KW-0489">Methyltransferase</keyword>
<dbReference type="GeneID" id="96649935"/>
<dbReference type="SUPFAM" id="SSF53335">
    <property type="entry name" value="S-adenosyl-L-methionine-dependent methyltransferases"/>
    <property type="match status" value="1"/>
</dbReference>
<dbReference type="Gene3D" id="3.40.50.150">
    <property type="entry name" value="Vaccinia Virus protein VP39"/>
    <property type="match status" value="1"/>
</dbReference>